<evidence type="ECO:0000256" key="1">
    <source>
        <dbReference type="SAM" id="MobiDB-lite"/>
    </source>
</evidence>
<name>A0ABD5T053_9EURY</name>
<feature type="compositionally biased region" description="Basic and acidic residues" evidence="1">
    <location>
        <begin position="43"/>
        <end position="52"/>
    </location>
</feature>
<sequence length="66" mass="7152">MNADRSEGTPGSTGSATDRTEADPGRSESRSDPERLRKRLRRQTADIERREVGVSALDASSGFTEA</sequence>
<dbReference type="Proteomes" id="UP001596274">
    <property type="component" value="Unassembled WGS sequence"/>
</dbReference>
<keyword evidence="3" id="KW-1185">Reference proteome</keyword>
<feature type="compositionally biased region" description="Basic and acidic residues" evidence="1">
    <location>
        <begin position="18"/>
        <end position="35"/>
    </location>
</feature>
<proteinExistence type="predicted"/>
<organism evidence="2 3">
    <name type="scientific">Halorubrum pallidum</name>
    <dbReference type="NCBI Taxonomy" id="1526114"/>
    <lineage>
        <taxon>Archaea</taxon>
        <taxon>Methanobacteriati</taxon>
        <taxon>Methanobacteriota</taxon>
        <taxon>Stenosarchaea group</taxon>
        <taxon>Halobacteria</taxon>
        <taxon>Halobacteriales</taxon>
        <taxon>Haloferacaceae</taxon>
        <taxon>Halorubrum</taxon>
    </lineage>
</organism>
<comment type="caution">
    <text evidence="2">The sequence shown here is derived from an EMBL/GenBank/DDBJ whole genome shotgun (WGS) entry which is preliminary data.</text>
</comment>
<evidence type="ECO:0000313" key="2">
    <source>
        <dbReference type="EMBL" id="MFC6770627.1"/>
    </source>
</evidence>
<evidence type="ECO:0000313" key="3">
    <source>
        <dbReference type="Proteomes" id="UP001596274"/>
    </source>
</evidence>
<gene>
    <name evidence="2" type="ORF">ACFQDD_03650</name>
</gene>
<protein>
    <submittedName>
        <fullName evidence="2">Uncharacterized protein</fullName>
    </submittedName>
</protein>
<dbReference type="EMBL" id="JBHSWT010000100">
    <property type="protein sequence ID" value="MFC6770627.1"/>
    <property type="molecule type" value="Genomic_DNA"/>
</dbReference>
<accession>A0ABD5T053</accession>
<feature type="region of interest" description="Disordered" evidence="1">
    <location>
        <begin position="1"/>
        <end position="66"/>
    </location>
</feature>
<dbReference type="AlphaFoldDB" id="A0ABD5T053"/>
<reference evidence="2 3" key="1">
    <citation type="journal article" date="2019" name="Int. J. Syst. Evol. Microbiol.">
        <title>The Global Catalogue of Microorganisms (GCM) 10K type strain sequencing project: providing services to taxonomists for standard genome sequencing and annotation.</title>
        <authorList>
            <consortium name="The Broad Institute Genomics Platform"/>
            <consortium name="The Broad Institute Genome Sequencing Center for Infectious Disease"/>
            <person name="Wu L."/>
            <person name="Ma J."/>
        </authorList>
    </citation>
    <scope>NUCLEOTIDE SEQUENCE [LARGE SCALE GENOMIC DNA]</scope>
    <source>
        <strain evidence="2 3">PJ61</strain>
    </source>
</reference>